<accession>A0A0F9RJF1</accession>
<organism evidence="1">
    <name type="scientific">marine sediment metagenome</name>
    <dbReference type="NCBI Taxonomy" id="412755"/>
    <lineage>
        <taxon>unclassified sequences</taxon>
        <taxon>metagenomes</taxon>
        <taxon>ecological metagenomes</taxon>
    </lineage>
</organism>
<reference evidence="1" key="1">
    <citation type="journal article" date="2015" name="Nature">
        <title>Complex archaea that bridge the gap between prokaryotes and eukaryotes.</title>
        <authorList>
            <person name="Spang A."/>
            <person name="Saw J.H."/>
            <person name="Jorgensen S.L."/>
            <person name="Zaremba-Niedzwiedzka K."/>
            <person name="Martijn J."/>
            <person name="Lind A.E."/>
            <person name="van Eijk R."/>
            <person name="Schleper C."/>
            <person name="Guy L."/>
            <person name="Ettema T.J."/>
        </authorList>
    </citation>
    <scope>NUCLEOTIDE SEQUENCE</scope>
</reference>
<name>A0A0F9RJF1_9ZZZZ</name>
<evidence type="ECO:0000313" key="1">
    <source>
        <dbReference type="EMBL" id="KKN56650.1"/>
    </source>
</evidence>
<gene>
    <name evidence="1" type="ORF">LCGC14_0569670</name>
</gene>
<comment type="caution">
    <text evidence="1">The sequence shown here is derived from an EMBL/GenBank/DDBJ whole genome shotgun (WGS) entry which is preliminary data.</text>
</comment>
<proteinExistence type="predicted"/>
<dbReference type="EMBL" id="LAZR01000835">
    <property type="protein sequence ID" value="KKN56650.1"/>
    <property type="molecule type" value="Genomic_DNA"/>
</dbReference>
<sequence length="105" mass="12566">MGEIIKISITDLTSAIDKEFRSYRFCDWVTGKPERIDCYTVNDWHENNKINEKFGDRVLVFRNAEEVRKFAKWLLENVKGKDKLELLRFKKVRDSHKSEVKNETK</sequence>
<dbReference type="AlphaFoldDB" id="A0A0F9RJF1"/>
<protein>
    <submittedName>
        <fullName evidence="1">Uncharacterized protein</fullName>
    </submittedName>
</protein>